<keyword evidence="6" id="KW-1185">Reference proteome</keyword>
<protein>
    <submittedName>
        <fullName evidence="5">Protein prenyltransferase alpha subunit repeat-containing protein 1</fullName>
    </submittedName>
</protein>
<organism evidence="5 6">
    <name type="scientific">Mizuhopecten yessoensis</name>
    <name type="common">Japanese scallop</name>
    <name type="synonym">Patinopecten yessoensis</name>
    <dbReference type="NCBI Taxonomy" id="6573"/>
    <lineage>
        <taxon>Eukaryota</taxon>
        <taxon>Metazoa</taxon>
        <taxon>Spiralia</taxon>
        <taxon>Lophotrochozoa</taxon>
        <taxon>Mollusca</taxon>
        <taxon>Bivalvia</taxon>
        <taxon>Autobranchia</taxon>
        <taxon>Pteriomorphia</taxon>
        <taxon>Pectinida</taxon>
        <taxon>Pectinoidea</taxon>
        <taxon>Pectinidae</taxon>
        <taxon>Mizuhopecten</taxon>
    </lineage>
</organism>
<dbReference type="AlphaFoldDB" id="A0A210PRB0"/>
<dbReference type="STRING" id="6573.A0A210PRB0"/>
<evidence type="ECO:0000256" key="3">
    <source>
        <dbReference type="ARBA" id="ARBA00022679"/>
    </source>
</evidence>
<evidence type="ECO:0000256" key="1">
    <source>
        <dbReference type="ARBA" id="ARBA00006734"/>
    </source>
</evidence>
<dbReference type="GO" id="GO:0008318">
    <property type="term" value="F:protein prenyltransferase activity"/>
    <property type="evidence" value="ECO:0007669"/>
    <property type="project" value="InterPro"/>
</dbReference>
<sequence length="406" mass="47395">MATDSRGSRLLSDLNSAFRRDPDIDEYDFLPVLEPKHNRSPLLLQEHKLGLEMWSVRILYDHAYNTLMAWRQKEAHAKFLDPFDLISLSRAVVLVNADCLTAWNIRKELVESSDLNLLDDLKFGALVLSRHPKSPETFCHRKWLLRRYVECCLSSSNGSTTSTGSLYNDFVNMDAIDFDLEAEANNFLLMENNLHGMNQQTDFHEVMRREMNVCRKAGENYPCNYNAWSHRSWVIQNCYNCTIQVLIGELHVTEAWVRQHISDHSGFHYRQYLLTNIHKQADILKEQFSLNYKNLIHKEMQIVVDLLKSFSGHEAIWYHRRYVFQALCKVCDSEAVAVEIISLPDGYDQDLPIKTSQKKTKLENERQVLLLKEVDSVSRNHMSKKDTFQKGLAQKYLDWVQKSCRS</sequence>
<dbReference type="OrthoDB" id="5358702at2759"/>
<dbReference type="SUPFAM" id="SSF48439">
    <property type="entry name" value="Protein prenylyltransferase"/>
    <property type="match status" value="1"/>
</dbReference>
<dbReference type="Proteomes" id="UP000242188">
    <property type="component" value="Unassembled WGS sequence"/>
</dbReference>
<accession>A0A210PRB0</accession>
<dbReference type="EMBL" id="NEDP02005548">
    <property type="protein sequence ID" value="OWF39029.1"/>
    <property type="molecule type" value="Genomic_DNA"/>
</dbReference>
<dbReference type="PANTHER" id="PTHR11129:SF3">
    <property type="entry name" value="PROTEIN PRENYLTRANSFERASE ALPHA SUBUNIT REPEAT-CONTAINING PROTEIN 1"/>
    <property type="match status" value="1"/>
</dbReference>
<evidence type="ECO:0000256" key="4">
    <source>
        <dbReference type="ARBA" id="ARBA00022737"/>
    </source>
</evidence>
<evidence type="ECO:0000313" key="5">
    <source>
        <dbReference type="EMBL" id="OWF39029.1"/>
    </source>
</evidence>
<evidence type="ECO:0000256" key="2">
    <source>
        <dbReference type="ARBA" id="ARBA00022602"/>
    </source>
</evidence>
<proteinExistence type="inferred from homology"/>
<dbReference type="InterPro" id="IPR002088">
    <property type="entry name" value="Prenyl_trans_a"/>
</dbReference>
<dbReference type="Pfam" id="PF01239">
    <property type="entry name" value="PPTA"/>
    <property type="match status" value="4"/>
</dbReference>
<dbReference type="GO" id="GO:0005737">
    <property type="term" value="C:cytoplasm"/>
    <property type="evidence" value="ECO:0007669"/>
    <property type="project" value="TreeGrafter"/>
</dbReference>
<dbReference type="Gene3D" id="1.25.40.120">
    <property type="entry name" value="Protein prenylyltransferase"/>
    <property type="match status" value="2"/>
</dbReference>
<evidence type="ECO:0000313" key="6">
    <source>
        <dbReference type="Proteomes" id="UP000242188"/>
    </source>
</evidence>
<reference evidence="5 6" key="1">
    <citation type="journal article" date="2017" name="Nat. Ecol. Evol.">
        <title>Scallop genome provides insights into evolution of bilaterian karyotype and development.</title>
        <authorList>
            <person name="Wang S."/>
            <person name="Zhang J."/>
            <person name="Jiao W."/>
            <person name="Li J."/>
            <person name="Xun X."/>
            <person name="Sun Y."/>
            <person name="Guo X."/>
            <person name="Huan P."/>
            <person name="Dong B."/>
            <person name="Zhang L."/>
            <person name="Hu X."/>
            <person name="Sun X."/>
            <person name="Wang J."/>
            <person name="Zhao C."/>
            <person name="Wang Y."/>
            <person name="Wang D."/>
            <person name="Huang X."/>
            <person name="Wang R."/>
            <person name="Lv J."/>
            <person name="Li Y."/>
            <person name="Zhang Z."/>
            <person name="Liu B."/>
            <person name="Lu W."/>
            <person name="Hui Y."/>
            <person name="Liang J."/>
            <person name="Zhou Z."/>
            <person name="Hou R."/>
            <person name="Li X."/>
            <person name="Liu Y."/>
            <person name="Li H."/>
            <person name="Ning X."/>
            <person name="Lin Y."/>
            <person name="Zhao L."/>
            <person name="Xing Q."/>
            <person name="Dou J."/>
            <person name="Li Y."/>
            <person name="Mao J."/>
            <person name="Guo H."/>
            <person name="Dou H."/>
            <person name="Li T."/>
            <person name="Mu C."/>
            <person name="Jiang W."/>
            <person name="Fu Q."/>
            <person name="Fu X."/>
            <person name="Miao Y."/>
            <person name="Liu J."/>
            <person name="Yu Q."/>
            <person name="Li R."/>
            <person name="Liao H."/>
            <person name="Li X."/>
            <person name="Kong Y."/>
            <person name="Jiang Z."/>
            <person name="Chourrout D."/>
            <person name="Li R."/>
            <person name="Bao Z."/>
        </authorList>
    </citation>
    <scope>NUCLEOTIDE SEQUENCE [LARGE SCALE GENOMIC DNA]</scope>
    <source>
        <strain evidence="5 6">PY_sf001</strain>
    </source>
</reference>
<name>A0A210PRB0_MIZYE</name>
<keyword evidence="3 5" id="KW-0808">Transferase</keyword>
<comment type="caution">
    <text evidence="5">The sequence shown here is derived from an EMBL/GenBank/DDBJ whole genome shotgun (WGS) entry which is preliminary data.</text>
</comment>
<comment type="similarity">
    <text evidence="1">Belongs to the protein prenyltransferase subunit alpha family.</text>
</comment>
<keyword evidence="2" id="KW-0637">Prenyltransferase</keyword>
<dbReference type="PANTHER" id="PTHR11129">
    <property type="entry name" value="PROTEIN FARNESYLTRANSFERASE ALPHA SUBUNIT/RAB GERANYLGERANYL TRANSFERASE ALPHA SUBUNIT"/>
    <property type="match status" value="1"/>
</dbReference>
<dbReference type="PROSITE" id="PS51147">
    <property type="entry name" value="PFTA"/>
    <property type="match status" value="1"/>
</dbReference>
<gene>
    <name evidence="5" type="ORF">KP79_PYT15135</name>
</gene>
<keyword evidence="4" id="KW-0677">Repeat</keyword>